<dbReference type="InterPro" id="IPR029063">
    <property type="entry name" value="SAM-dependent_MTases_sf"/>
</dbReference>
<name>A0A6C0HIC5_9ZZZZ</name>
<evidence type="ECO:0000313" key="1">
    <source>
        <dbReference type="EMBL" id="QHT80110.1"/>
    </source>
</evidence>
<dbReference type="EMBL" id="MN739961">
    <property type="protein sequence ID" value="QHT80110.1"/>
    <property type="molecule type" value="Genomic_DNA"/>
</dbReference>
<dbReference type="PRINTS" id="PR00507">
    <property type="entry name" value="N12N6MTFRASE"/>
</dbReference>
<evidence type="ECO:0008006" key="2">
    <source>
        <dbReference type="Google" id="ProtNLM"/>
    </source>
</evidence>
<sequence>MQTVGLKRNTIDKYYTKPAIVNLCMEYVRRYISPTRSDFIIEPSAGGGAFIDAIKEITDNYVFYDLEPGHPEIQHRDYLCYTHTLYTQGLIHCIGNPPFGRQSSMAIKFIKKSATFCDTISFVLPKSFKKKSMQKAFPAVFHLVYETDLPDKSFTVDGSDYTVPCVFQIWEKRSIPRQLEDPVIPENYMFVKKTDISDISFRRVGVNAGVVDTDTENKSEQSHYFIKFSNGKSIEENIAKIREIQFNHNNTVGPKSIGKQELIKELNRVI</sequence>
<proteinExistence type="predicted"/>
<protein>
    <recommendedName>
        <fullName evidence="2">Methyltransferase</fullName>
    </recommendedName>
</protein>
<organism evidence="1">
    <name type="scientific">viral metagenome</name>
    <dbReference type="NCBI Taxonomy" id="1070528"/>
    <lineage>
        <taxon>unclassified sequences</taxon>
        <taxon>metagenomes</taxon>
        <taxon>organismal metagenomes</taxon>
    </lineage>
</organism>
<dbReference type="Gene3D" id="3.40.50.150">
    <property type="entry name" value="Vaccinia Virus protein VP39"/>
    <property type="match status" value="1"/>
</dbReference>
<accession>A0A6C0HIC5</accession>
<reference evidence="1" key="1">
    <citation type="journal article" date="2020" name="Nature">
        <title>Giant virus diversity and host interactions through global metagenomics.</title>
        <authorList>
            <person name="Schulz F."/>
            <person name="Roux S."/>
            <person name="Paez-Espino D."/>
            <person name="Jungbluth S."/>
            <person name="Walsh D.A."/>
            <person name="Denef V.J."/>
            <person name="McMahon K.D."/>
            <person name="Konstantinidis K.T."/>
            <person name="Eloe-Fadrosh E.A."/>
            <person name="Kyrpides N.C."/>
            <person name="Woyke T."/>
        </authorList>
    </citation>
    <scope>NUCLEOTIDE SEQUENCE</scope>
    <source>
        <strain evidence="1">GVMAG-M-3300023184-105</strain>
    </source>
</reference>
<dbReference type="SUPFAM" id="SSF53335">
    <property type="entry name" value="S-adenosyl-L-methionine-dependent methyltransferases"/>
    <property type="match status" value="1"/>
</dbReference>
<dbReference type="AlphaFoldDB" id="A0A6C0HIC5"/>